<dbReference type="SUPFAM" id="SSF48726">
    <property type="entry name" value="Immunoglobulin"/>
    <property type="match status" value="1"/>
</dbReference>
<dbReference type="Proteomes" id="UP000594220">
    <property type="component" value="Unplaced"/>
</dbReference>
<dbReference type="SMART" id="SM00409">
    <property type="entry name" value="IG"/>
    <property type="match status" value="1"/>
</dbReference>
<keyword evidence="4" id="KW-1185">Reference proteome</keyword>
<feature type="domain" description="Ig-like" evidence="2">
    <location>
        <begin position="4"/>
        <end position="114"/>
    </location>
</feature>
<organism evidence="3 4">
    <name type="scientific">Crocodylus porosus</name>
    <name type="common">Saltwater crocodile</name>
    <name type="synonym">Estuarine crocodile</name>
    <dbReference type="NCBI Taxonomy" id="8502"/>
    <lineage>
        <taxon>Eukaryota</taxon>
        <taxon>Metazoa</taxon>
        <taxon>Chordata</taxon>
        <taxon>Craniata</taxon>
        <taxon>Vertebrata</taxon>
        <taxon>Euteleostomi</taxon>
        <taxon>Archelosauria</taxon>
        <taxon>Archosauria</taxon>
        <taxon>Crocodylia</taxon>
        <taxon>Longirostres</taxon>
        <taxon>Crocodylidae</taxon>
        <taxon>Crocodylus</taxon>
    </lineage>
</organism>
<dbReference type="InterPro" id="IPR003599">
    <property type="entry name" value="Ig_sub"/>
</dbReference>
<feature type="signal peptide" evidence="1">
    <location>
        <begin position="1"/>
        <end position="23"/>
    </location>
</feature>
<dbReference type="InterPro" id="IPR013783">
    <property type="entry name" value="Ig-like_fold"/>
</dbReference>
<dbReference type="InterPro" id="IPR013106">
    <property type="entry name" value="Ig_V-set"/>
</dbReference>
<accession>A0A7M4DZD8</accession>
<dbReference type="Ensembl" id="ENSCPRT00005002457.1">
    <property type="protein sequence ID" value="ENSCPRP00005002097.1"/>
    <property type="gene ID" value="ENSCPRG00005001546.1"/>
</dbReference>
<evidence type="ECO:0000256" key="1">
    <source>
        <dbReference type="SAM" id="SignalP"/>
    </source>
</evidence>
<protein>
    <recommendedName>
        <fullName evidence="2">Ig-like domain-containing protein</fullName>
    </recommendedName>
</protein>
<dbReference type="SMART" id="SM00406">
    <property type="entry name" value="IGv"/>
    <property type="match status" value="1"/>
</dbReference>
<dbReference type="PANTHER" id="PTHR23267">
    <property type="entry name" value="IMMUNOGLOBULIN LIGHT CHAIN"/>
    <property type="match status" value="1"/>
</dbReference>
<name>A0A7M4DZD8_CROPO</name>
<dbReference type="Gene3D" id="2.60.40.10">
    <property type="entry name" value="Immunoglobulins"/>
    <property type="match status" value="1"/>
</dbReference>
<dbReference type="GeneTree" id="ENSGT00940000161517"/>
<evidence type="ECO:0000313" key="4">
    <source>
        <dbReference type="Proteomes" id="UP000594220"/>
    </source>
</evidence>
<sequence length="165" mass="18233">RFTPSHLTLLLILSSSLSTFTVTQPPTASMSPGGTVRLSCTLGGSYTVSNNRVVWIQQKQGNAPRFLLYFFTESSKGMGSWVPSWFSDSRSGSDKEGYLTISGALEEDDAVYYCVTWTGSACTMLQACREVGQEPPPPAPLRSLERVPDSAHRLLNLVLWMHHHH</sequence>
<evidence type="ECO:0000313" key="3">
    <source>
        <dbReference type="Ensembl" id="ENSCPRP00005002097.1"/>
    </source>
</evidence>
<dbReference type="PROSITE" id="PS50835">
    <property type="entry name" value="IG_LIKE"/>
    <property type="match status" value="1"/>
</dbReference>
<reference evidence="3" key="1">
    <citation type="submission" date="2025-08" db="UniProtKB">
        <authorList>
            <consortium name="Ensembl"/>
        </authorList>
    </citation>
    <scope>IDENTIFICATION</scope>
</reference>
<dbReference type="InterPro" id="IPR007110">
    <property type="entry name" value="Ig-like_dom"/>
</dbReference>
<dbReference type="Pfam" id="PF07686">
    <property type="entry name" value="V-set"/>
    <property type="match status" value="1"/>
</dbReference>
<evidence type="ECO:0000259" key="2">
    <source>
        <dbReference type="PROSITE" id="PS50835"/>
    </source>
</evidence>
<reference evidence="3" key="2">
    <citation type="submission" date="2025-09" db="UniProtKB">
        <authorList>
            <consortium name="Ensembl"/>
        </authorList>
    </citation>
    <scope>IDENTIFICATION</scope>
</reference>
<keyword evidence="1" id="KW-0732">Signal</keyword>
<dbReference type="InterPro" id="IPR050150">
    <property type="entry name" value="IgV_Light_Chain"/>
</dbReference>
<dbReference type="InterPro" id="IPR036179">
    <property type="entry name" value="Ig-like_dom_sf"/>
</dbReference>
<proteinExistence type="predicted"/>
<dbReference type="AlphaFoldDB" id="A0A7M4DZD8"/>
<feature type="chain" id="PRO_5029534391" description="Ig-like domain-containing protein" evidence="1">
    <location>
        <begin position="24"/>
        <end position="165"/>
    </location>
</feature>